<keyword evidence="5" id="KW-1185">Reference proteome</keyword>
<comment type="caution">
    <text evidence="4">The sequence shown here is derived from an EMBL/GenBank/DDBJ whole genome shotgun (WGS) entry which is preliminary data.</text>
</comment>
<feature type="domain" description="N-acetyltransferase" evidence="3">
    <location>
        <begin position="7"/>
        <end position="162"/>
    </location>
</feature>
<dbReference type="EMBL" id="VIGV01000013">
    <property type="protein sequence ID" value="TWS21973.1"/>
    <property type="molecule type" value="Genomic_DNA"/>
</dbReference>
<dbReference type="SUPFAM" id="SSF55729">
    <property type="entry name" value="Acyl-CoA N-acyltransferases (Nat)"/>
    <property type="match status" value="1"/>
</dbReference>
<dbReference type="Gene3D" id="3.40.630.30">
    <property type="match status" value="1"/>
</dbReference>
<gene>
    <name evidence="4" type="ORF">FK268_21690</name>
</gene>
<evidence type="ECO:0000256" key="2">
    <source>
        <dbReference type="ARBA" id="ARBA00023315"/>
    </source>
</evidence>
<organism evidence="4 5">
    <name type="scientific">Tsukamurella sputi</name>
    <dbReference type="NCBI Taxonomy" id="2591848"/>
    <lineage>
        <taxon>Bacteria</taxon>
        <taxon>Bacillati</taxon>
        <taxon>Actinomycetota</taxon>
        <taxon>Actinomycetes</taxon>
        <taxon>Mycobacteriales</taxon>
        <taxon>Tsukamurellaceae</taxon>
        <taxon>Tsukamurella</taxon>
    </lineage>
</organism>
<dbReference type="OrthoDB" id="9805924at2"/>
<evidence type="ECO:0000256" key="1">
    <source>
        <dbReference type="ARBA" id="ARBA00022679"/>
    </source>
</evidence>
<reference evidence="4 5" key="1">
    <citation type="submission" date="2019-06" db="EMBL/GenBank/DDBJ databases">
        <authorList>
            <person name="Teng J.L.L."/>
            <person name="Lee H.H."/>
            <person name="Lau S.K.P."/>
            <person name="Woo P.C.Y."/>
        </authorList>
    </citation>
    <scope>NUCLEOTIDE SEQUENCE [LARGE SCALE GENOMIC DNA]</scope>
    <source>
        <strain evidence="4 5">HKU70</strain>
    </source>
</reference>
<keyword evidence="2" id="KW-0012">Acyltransferase</keyword>
<evidence type="ECO:0000259" key="3">
    <source>
        <dbReference type="PROSITE" id="PS51186"/>
    </source>
</evidence>
<dbReference type="AlphaFoldDB" id="A0A5C5RHV9"/>
<dbReference type="CDD" id="cd04301">
    <property type="entry name" value="NAT_SF"/>
    <property type="match status" value="1"/>
</dbReference>
<dbReference type="Proteomes" id="UP000319792">
    <property type="component" value="Unassembled WGS sequence"/>
</dbReference>
<dbReference type="GO" id="GO:0016747">
    <property type="term" value="F:acyltransferase activity, transferring groups other than amino-acyl groups"/>
    <property type="evidence" value="ECO:0007669"/>
    <property type="project" value="InterPro"/>
</dbReference>
<reference evidence="4 5" key="2">
    <citation type="submission" date="2019-08" db="EMBL/GenBank/DDBJ databases">
        <title>Tsukamurella conjunctivitidis sp. nov., Tsukamurella assacharolytica sp. nov. and Tsukamurella sputae sp. nov. isolated from patients with conjunctivitis, bacteraemia (lymphoma) and respiratory infection (sputum) in Hong Kong.</title>
        <authorList>
            <person name="Fok K.M.N."/>
            <person name="Fong J.Y.H."/>
        </authorList>
    </citation>
    <scope>NUCLEOTIDE SEQUENCE [LARGE SCALE GENOMIC DNA]</scope>
    <source>
        <strain evidence="4 5">HKU70</strain>
    </source>
</reference>
<dbReference type="Pfam" id="PF00583">
    <property type="entry name" value="Acetyltransf_1"/>
    <property type="match status" value="1"/>
</dbReference>
<keyword evidence="1 4" id="KW-0808">Transferase</keyword>
<dbReference type="InterPro" id="IPR050832">
    <property type="entry name" value="Bact_Acetyltransf"/>
</dbReference>
<dbReference type="PROSITE" id="PS51186">
    <property type="entry name" value="GNAT"/>
    <property type="match status" value="1"/>
</dbReference>
<accession>A0A5C5RHV9</accession>
<evidence type="ECO:0000313" key="4">
    <source>
        <dbReference type="EMBL" id="TWS21973.1"/>
    </source>
</evidence>
<dbReference type="PANTHER" id="PTHR43877">
    <property type="entry name" value="AMINOALKYLPHOSPHONATE N-ACETYLTRANSFERASE-RELATED-RELATED"/>
    <property type="match status" value="1"/>
</dbReference>
<sequence length="162" mass="17541">MTAAASLAVRAAAPGDADALVALREQLFASDPQAHWAEGGGDWRPRYREQLDEEFRNADAGVRTWAGTVDGAVVGTLTAIVDRRLAGPANPTGRTGWIQGVYVAPAARGRGLAARLTAAAEEWLRERGARTVVLASTPAAEDLYRGREYVEDRETHFRKDLR</sequence>
<dbReference type="InterPro" id="IPR000182">
    <property type="entry name" value="GNAT_dom"/>
</dbReference>
<proteinExistence type="predicted"/>
<dbReference type="PANTHER" id="PTHR43877:SF2">
    <property type="entry name" value="AMINOALKYLPHOSPHONATE N-ACETYLTRANSFERASE-RELATED"/>
    <property type="match status" value="1"/>
</dbReference>
<dbReference type="RefSeq" id="WP_146437541.1">
    <property type="nucleotide sequence ID" value="NZ_VIGV01000013.1"/>
</dbReference>
<evidence type="ECO:0000313" key="5">
    <source>
        <dbReference type="Proteomes" id="UP000319792"/>
    </source>
</evidence>
<dbReference type="InterPro" id="IPR016181">
    <property type="entry name" value="Acyl_CoA_acyltransferase"/>
</dbReference>
<protein>
    <submittedName>
        <fullName evidence="4">GNAT family N-acetyltransferase</fullName>
    </submittedName>
</protein>
<name>A0A5C5RHV9_9ACTN</name>